<dbReference type="Antibodypedia" id="50251">
    <property type="antibodies" value="7 antibodies from 6 providers"/>
</dbReference>
<organism evidence="7 8">
    <name type="scientific">Homo sapiens</name>
    <name type="common">Human</name>
    <dbReference type="NCBI Taxonomy" id="9606"/>
    <lineage>
        <taxon>Eukaryota</taxon>
        <taxon>Metazoa</taxon>
        <taxon>Chordata</taxon>
        <taxon>Craniata</taxon>
        <taxon>Vertebrata</taxon>
        <taxon>Euteleostomi</taxon>
        <taxon>Mammalia</taxon>
        <taxon>Eutheria</taxon>
        <taxon>Euarchontoglires</taxon>
        <taxon>Primates</taxon>
        <taxon>Haplorrhini</taxon>
        <taxon>Catarrhini</taxon>
        <taxon>Hominidae</taxon>
        <taxon>Homo</taxon>
    </lineage>
</organism>
<name>A0A494C1L8_HUMAN</name>
<evidence type="ECO:0000256" key="3">
    <source>
        <dbReference type="ARBA" id="ARBA00022692"/>
    </source>
</evidence>
<reference evidence="7" key="5">
    <citation type="submission" date="2025-09" db="UniProtKB">
        <authorList>
            <consortium name="Ensembl"/>
        </authorList>
    </citation>
    <scope>IDENTIFICATION</scope>
</reference>
<dbReference type="VEuPathDB" id="HostDB:ENSG00000214787"/>
<feature type="transmembrane region" description="Helical" evidence="6">
    <location>
        <begin position="83"/>
        <end position="105"/>
    </location>
</feature>
<dbReference type="GO" id="GO:0016020">
    <property type="term" value="C:membrane"/>
    <property type="evidence" value="ECO:0007669"/>
    <property type="project" value="UniProtKB-SubCell"/>
</dbReference>
<sequence length="331" mass="36637">MTTMQGMEQTTPGAGPDVPQLGNIDVIHSYLCKGLQEKFFKRKPKVLGVLCGHKFSTHSVSLSVAAGIRTTKGLVGGSLGKNITSSVLAISGILINAISLTFYSFRYHYCNHDQLSSNCYMTMSILMGTDGMVLLLSVLEFCIAVALSAFGCKVLCCSPSESKNKIRSNTFMCYLLSIQMQYDGKRLNVDVDSTVWCSGDGQYLEKVYYDILSSWLRIESIYRVLNGAQAGVQWRDLGSLQPPPPSRLPWPPKVPRVQPLPGRHPVWEVRSVSAWPPIVWDVRSPSAWLPSLESEERLCPAAIPSRKWGAPLPGHHPIWEVRSVSARPPIF</sequence>
<evidence type="ECO:0000313" key="7">
    <source>
        <dbReference type="Ensembl" id="ENSP00000499123.1"/>
    </source>
</evidence>
<dbReference type="ExpressionAtlas" id="A0A494C1L8">
    <property type="expression patterns" value="baseline and differential"/>
</dbReference>
<reference evidence="7 8" key="1">
    <citation type="journal article" date="2001" name="Nature">
        <title>Initial sequencing and analysis of the human genome.</title>
        <authorList>
            <consortium name="International Human Genome Sequencing Consortium"/>
            <person name="Lander E.S."/>
            <person name="Linton L.M."/>
            <person name="Birren B."/>
            <person name="Nusbaum C."/>
            <person name="Zody M.C."/>
            <person name="Baldwin J."/>
            <person name="Devon K."/>
            <person name="Dewar K."/>
            <person name="Doyle M."/>
            <person name="FitzHugh W."/>
            <person name="Funke R."/>
            <person name="Gage D."/>
            <person name="Harris K."/>
            <person name="Heaford A."/>
            <person name="Howland J."/>
            <person name="Kann L."/>
            <person name="Lehoczky J."/>
            <person name="LeVine R."/>
            <person name="McEwan P."/>
            <person name="McKernan K."/>
            <person name="Meldrim J."/>
            <person name="Mesirov J.P."/>
            <person name="Miranda C."/>
            <person name="Morris W."/>
            <person name="Naylor J."/>
            <person name="Raymond C."/>
            <person name="Rosetti M."/>
            <person name="Santos R."/>
            <person name="Sheridan A."/>
            <person name="Sougnez C."/>
            <person name="Stange-Thomann N."/>
            <person name="Stojanovic N."/>
            <person name="Subramanian A."/>
            <person name="Wyman D."/>
            <person name="Rogers J."/>
            <person name="Sulston J."/>
            <person name="Ainscough R."/>
            <person name="Beck S."/>
            <person name="Bentley D."/>
            <person name="Burton J."/>
            <person name="Clee C."/>
            <person name="Carter N."/>
            <person name="Coulson A."/>
            <person name="Deadman R."/>
            <person name="Deloukas P."/>
            <person name="Dunham A."/>
            <person name="Dunham I."/>
            <person name="Durbin R."/>
            <person name="French L."/>
            <person name="Grafham D."/>
            <person name="Gregory S."/>
            <person name="Hubbard T."/>
            <person name="Humphray S."/>
            <person name="Hunt A."/>
            <person name="Jones M."/>
            <person name="Lloyd C."/>
            <person name="McMurray A."/>
            <person name="Matthews L."/>
            <person name="Mercer S."/>
            <person name="Milne S."/>
            <person name="Mullikin J.C."/>
            <person name="Mungall A."/>
            <person name="Plumb R."/>
            <person name="Ross M."/>
            <person name="Shownkeen R."/>
            <person name="Sims S."/>
            <person name="Waterston R.H."/>
            <person name="Wilson R.K."/>
            <person name="Hillier L.W."/>
            <person name="McPherson J.D."/>
            <person name="Marra M.A."/>
            <person name="Mardis E.R."/>
            <person name="Fulton L.A."/>
            <person name="Chinwalla A.T."/>
            <person name="Pepin K.H."/>
            <person name="Gish W.R."/>
            <person name="Chissoe S.L."/>
            <person name="Wendl M.C."/>
            <person name="Delehaunty K.D."/>
            <person name="Miner T.L."/>
            <person name="Delehaunty A."/>
            <person name="Kramer J.B."/>
            <person name="Cook L.L."/>
            <person name="Fulton R.S."/>
            <person name="Johnson D.L."/>
            <person name="Minx P.J."/>
            <person name="Clifton S.W."/>
            <person name="Hawkins T."/>
            <person name="Branscomb E."/>
            <person name="Predki P."/>
            <person name="Richardson P."/>
            <person name="Wenning S."/>
            <person name="Slezak T."/>
            <person name="Doggett N."/>
            <person name="Cheng J.F."/>
            <person name="Olsen A."/>
            <person name="Lucas S."/>
            <person name="Elkin C."/>
            <person name="Uberbacher E."/>
            <person name="Frazier M."/>
            <person name="Gibbs R.A."/>
            <person name="Muzny D.M."/>
            <person name="Scherer S.E."/>
            <person name="Bouck J.B."/>
            <person name="Sodergren E.J."/>
            <person name="Worley K.C."/>
            <person name="Rives C.M."/>
            <person name="Gorrell J.H."/>
            <person name="Metzker M.L."/>
            <person name="Naylor S.L."/>
            <person name="Kucherlapati R.S."/>
            <person name="Nelson D.L."/>
            <person name="Weinstock G.M."/>
            <person name="Sakaki Y."/>
            <person name="Fujiyama A."/>
            <person name="Hattori M."/>
            <person name="Yada T."/>
            <person name="Toyoda A."/>
            <person name="Itoh T."/>
            <person name="Kawagoe C."/>
            <person name="Watanabe H."/>
            <person name="Totoki Y."/>
            <person name="Taylor T."/>
            <person name="Weissenbach J."/>
            <person name="Heilig R."/>
            <person name="Saurin W."/>
            <person name="Artiguenave F."/>
            <person name="Brottier P."/>
            <person name="Bruls T."/>
            <person name="Pelletier E."/>
            <person name="Robert C."/>
            <person name="Wincker P."/>
            <person name="Smith D.R."/>
            <person name="Doucette-Stamm L."/>
            <person name="Rubenfield M."/>
            <person name="Weinstock K."/>
            <person name="Lee H.M."/>
            <person name="Dubois J."/>
            <person name="Rosenthal A."/>
            <person name="Platzer M."/>
            <person name="Nyakatura G."/>
            <person name="Taudien S."/>
            <person name="Rump A."/>
            <person name="Yang H."/>
            <person name="Yu J."/>
            <person name="Wang J."/>
            <person name="Huang G."/>
            <person name="Gu J."/>
            <person name="Hood L."/>
            <person name="Rowen L."/>
            <person name="Madan A."/>
            <person name="Qin S."/>
            <person name="Davis R.W."/>
            <person name="Federspiel N.A."/>
            <person name="Abola A.P."/>
            <person name="Proctor M.J."/>
            <person name="Myers R.M."/>
            <person name="Schmutz J."/>
            <person name="Dickson M."/>
            <person name="Grimwood J."/>
            <person name="Cox D.R."/>
            <person name="Olson M.V."/>
            <person name="Kaul R."/>
            <person name="Raymond C."/>
            <person name="Shimizu N."/>
            <person name="Kawasaki K."/>
            <person name="Minoshima S."/>
            <person name="Evans G.A."/>
            <person name="Athanasiou M."/>
            <person name="Schultz R."/>
            <person name="Roe B.A."/>
            <person name="Chen F."/>
            <person name="Pan H."/>
            <person name="Ramser J."/>
            <person name="Lehrach H."/>
            <person name="Reinhardt R."/>
            <person name="McCombie W.R."/>
            <person name="de la Bastide M."/>
            <person name="Dedhia N."/>
            <person name="Blocker H."/>
            <person name="Hornischer K."/>
            <person name="Nordsiek G."/>
            <person name="Agarwala R."/>
            <person name="Aravind L."/>
            <person name="Bailey J.A."/>
            <person name="Bateman A."/>
            <person name="Batzoglou S."/>
            <person name="Birney E."/>
            <person name="Bork P."/>
            <person name="Brown D.G."/>
            <person name="Burge C.B."/>
            <person name="Cerutti L."/>
            <person name="Chen H.C."/>
            <person name="Church D."/>
            <person name="Clamp M."/>
            <person name="Copley R.R."/>
            <person name="Doerks T."/>
            <person name="Eddy S.R."/>
            <person name="Eichler E.E."/>
            <person name="Furey T.S."/>
            <person name="Galagan J."/>
            <person name="Gilbert J.G."/>
            <person name="Harmon C."/>
            <person name="Hayashizaki Y."/>
            <person name="Haussler D."/>
            <person name="Hermjakob H."/>
            <person name="Hokamp K."/>
            <person name="Jang W."/>
            <person name="Johnson L.S."/>
            <person name="Jones T.A."/>
            <person name="Kasif S."/>
            <person name="Kaspryzk A."/>
            <person name="Kennedy S."/>
            <person name="Kent W.J."/>
            <person name="Kitts P."/>
            <person name="Koonin E.V."/>
            <person name="Korf I."/>
            <person name="Kulp D."/>
            <person name="Lancet D."/>
            <person name="Lowe T.M."/>
            <person name="McLysaght A."/>
            <person name="Mikkelsen T."/>
            <person name="Moran J.V."/>
            <person name="Mulder N."/>
            <person name="Pollara V.J."/>
            <person name="Ponting C.P."/>
            <person name="Schuler G."/>
            <person name="Schultz J."/>
            <person name="Slater G."/>
            <person name="Smit A.F."/>
            <person name="Stupka E."/>
            <person name="Szustakowski J."/>
            <person name="Thierry-Mieg D."/>
            <person name="Thierry-Mieg J."/>
            <person name="Wagner L."/>
            <person name="Wallis J."/>
            <person name="Wheeler R."/>
            <person name="Williams A."/>
            <person name="Wolf Y.I."/>
            <person name="Wolfe K.H."/>
            <person name="Yang S.P."/>
            <person name="Yeh R.F."/>
            <person name="Collins F."/>
            <person name="Guyer M.S."/>
            <person name="Peterson J."/>
            <person name="Felsenfeld A."/>
            <person name="Wetterstrand K.A."/>
            <person name="Patrinos A."/>
            <person name="Morgan M.J."/>
            <person name="de Jong P."/>
            <person name="Catanese J.J."/>
            <person name="Osoegawa K."/>
            <person name="Shizuya H."/>
            <person name="Choi S."/>
            <person name="Chen Y.J."/>
        </authorList>
    </citation>
    <scope>NUCLEOTIDE SEQUENCE [LARGE SCALE GENOMIC DNA]</scope>
</reference>
<accession>A0A494C1L8</accession>
<reference evidence="7 8" key="2">
    <citation type="journal article" date="2004" name="Nature">
        <title>Finishing the euchromatic sequence of the human genome.</title>
        <authorList>
            <consortium name="International Human Genome Sequencing Consortium"/>
        </authorList>
    </citation>
    <scope>NUCLEOTIDE SEQUENCE [LARGE SCALE GENOMIC DNA]</scope>
</reference>
<reference evidence="7" key="4">
    <citation type="submission" date="2025-08" db="UniProtKB">
        <authorList>
            <consortium name="Ensembl"/>
        </authorList>
    </citation>
    <scope>IDENTIFICATION</scope>
</reference>
<dbReference type="RefSeq" id="NP_001380320.1">
    <property type="nucleotide sequence ID" value="NM_001393391.1"/>
</dbReference>
<dbReference type="MassIVE" id="A0A494C1L8"/>
<dbReference type="CTD" id="643680"/>
<protein>
    <submittedName>
        <fullName evidence="7">Membrane spanning 4-domains A4E</fullName>
    </submittedName>
</protein>
<dbReference type="SMR" id="A0A494C1L8"/>
<dbReference type="Ensembl" id="ENST00000651255.1">
    <property type="protein sequence ID" value="ENSP00000499123.1"/>
    <property type="gene ID" value="ENSG00000214787.11"/>
</dbReference>
<dbReference type="Pfam" id="PF04103">
    <property type="entry name" value="CD20"/>
    <property type="match status" value="1"/>
</dbReference>
<dbReference type="AlphaFoldDB" id="A0A494C1L8"/>
<dbReference type="ChiTaRS" id="MS4A4E">
    <property type="organism name" value="human"/>
</dbReference>
<dbReference type="MANE-Select" id="ENST00000651255.1">
    <property type="protein sequence ID" value="ENSP00000499123.1"/>
    <property type="RefSeq nucleotide sequence ID" value="NM_001393391.1"/>
    <property type="RefSeq protein sequence ID" value="NP_001380320.1"/>
</dbReference>
<dbReference type="Proteomes" id="UP000005640">
    <property type="component" value="Chromosome 11"/>
</dbReference>
<evidence type="ECO:0000256" key="6">
    <source>
        <dbReference type="SAM" id="Phobius"/>
    </source>
</evidence>
<keyword evidence="8" id="KW-1185">Reference proteome</keyword>
<dbReference type="PANTHER" id="PTHR23320">
    <property type="entry name" value="MEMBRANE-SPANNING 4-DOMAINS SUBFAMILY A MS4A -RELATED"/>
    <property type="match status" value="1"/>
</dbReference>
<dbReference type="Bgee" id="ENSG00000214787">
    <property type="expression patterns" value="Expressed in monocyte and 102 other cell types or tissues"/>
</dbReference>
<keyword evidence="3 6" id="KW-0812">Transmembrane</keyword>
<evidence type="ECO:0000256" key="4">
    <source>
        <dbReference type="ARBA" id="ARBA00022989"/>
    </source>
</evidence>
<reference evidence="7 8" key="3">
    <citation type="journal article" date="2006" name="Nature">
        <title>Human chromosome 11 DNA sequence and analysis including novel gene identification.</title>
        <authorList>
            <person name="Taylor T.D."/>
            <person name="Noguchi H."/>
            <person name="Totoki Y."/>
            <person name="Toyoda A."/>
            <person name="Kuroki Y."/>
            <person name="Dewar K."/>
            <person name="Lloyd C."/>
            <person name="Itoh T."/>
            <person name="Takeda T."/>
            <person name="Kim D.W."/>
            <person name="She X."/>
            <person name="Barlow K.F."/>
            <person name="Bloom T."/>
            <person name="Bruford E."/>
            <person name="Chang J.L."/>
            <person name="Cuomo C.A."/>
            <person name="Eichler E."/>
            <person name="FitzGerald M.G."/>
            <person name="Jaffe D.B."/>
            <person name="LaButti K."/>
            <person name="Nicol R."/>
            <person name="Park H.S."/>
            <person name="Seaman C."/>
            <person name="Sougnez C."/>
            <person name="Yang X."/>
            <person name="Zimmer A.R."/>
            <person name="Zody M.C."/>
            <person name="Birren B.W."/>
            <person name="Nusbaum C."/>
            <person name="Fujiyama A."/>
            <person name="Hattori M."/>
            <person name="Rogers J."/>
            <person name="Lander E.S."/>
            <person name="Sakaki Y."/>
        </authorList>
    </citation>
    <scope>NUCLEOTIDE SEQUENCE [LARGE SCALE GENOMIC DNA]</scope>
</reference>
<dbReference type="PANTHER" id="PTHR23320:SF128">
    <property type="entry name" value="MEMBRANE-SPANNING 4-DOMAINS SUBFAMILY A MEMBER 4A"/>
    <property type="match status" value="1"/>
</dbReference>
<evidence type="ECO:0000256" key="1">
    <source>
        <dbReference type="ARBA" id="ARBA00004141"/>
    </source>
</evidence>
<dbReference type="OpenTargets" id="ENSG00000214787"/>
<dbReference type="HGNC" id="HGNC:14284">
    <property type="gene designation" value="MS4A4E"/>
</dbReference>
<dbReference type="GeneID" id="643680"/>
<evidence type="ECO:0000256" key="2">
    <source>
        <dbReference type="ARBA" id="ARBA00009565"/>
    </source>
</evidence>
<proteinExistence type="inferred from homology"/>
<evidence type="ECO:0000256" key="5">
    <source>
        <dbReference type="ARBA" id="ARBA00023136"/>
    </source>
</evidence>
<gene>
    <name evidence="7" type="primary">MS4A4E</name>
</gene>
<dbReference type="InterPro" id="IPR030417">
    <property type="entry name" value="MS4A"/>
</dbReference>
<dbReference type="InterPro" id="IPR007237">
    <property type="entry name" value="CD20-like"/>
</dbReference>
<comment type="similarity">
    <text evidence="2">Belongs to the MS4A family.</text>
</comment>
<evidence type="ECO:0000313" key="8">
    <source>
        <dbReference type="Proteomes" id="UP000005640"/>
    </source>
</evidence>
<comment type="subcellular location">
    <subcellularLocation>
        <location evidence="1">Membrane</location>
        <topology evidence="1">Multi-pass membrane protein</topology>
    </subcellularLocation>
</comment>
<feature type="transmembrane region" description="Helical" evidence="6">
    <location>
        <begin position="125"/>
        <end position="150"/>
    </location>
</feature>
<keyword evidence="4 6" id="KW-1133">Transmembrane helix</keyword>
<keyword evidence="5 6" id="KW-0472">Membrane</keyword>
<dbReference type="GeneTree" id="ENSGT00940000155376"/>
<dbReference type="OrthoDB" id="10071849at2759"/>
<dbReference type="EMBL" id="AP003970">
    <property type="status" value="NOT_ANNOTATED_CDS"/>
    <property type="molecule type" value="Genomic_DNA"/>
</dbReference>